<dbReference type="EMBL" id="JAVRRJ010000006">
    <property type="protein sequence ID" value="KAK5083612.1"/>
    <property type="molecule type" value="Genomic_DNA"/>
</dbReference>
<feature type="compositionally biased region" description="Acidic residues" evidence="5">
    <location>
        <begin position="1"/>
        <end position="20"/>
    </location>
</feature>
<feature type="region of interest" description="Disordered" evidence="5">
    <location>
        <begin position="270"/>
        <end position="305"/>
    </location>
</feature>
<comment type="subcellular location">
    <subcellularLocation>
        <location evidence="1">Nucleus</location>
    </subcellularLocation>
</comment>
<dbReference type="PANTHER" id="PTHR13484:SF0">
    <property type="entry name" value="PRE-MRNA 3'-END-PROCESSING FACTOR FIP1"/>
    <property type="match status" value="1"/>
</dbReference>
<proteinExistence type="inferred from homology"/>
<feature type="domain" description="Pre-mRNA polyadenylation factor Fip1" evidence="6">
    <location>
        <begin position="144"/>
        <end position="185"/>
    </location>
</feature>
<keyword evidence="8" id="KW-1185">Reference proteome</keyword>
<accession>A0AAN7YFB1</accession>
<evidence type="ECO:0000256" key="5">
    <source>
        <dbReference type="SAM" id="MobiDB-lite"/>
    </source>
</evidence>
<dbReference type="Proteomes" id="UP001309876">
    <property type="component" value="Unassembled WGS sequence"/>
</dbReference>
<dbReference type="AlphaFoldDB" id="A0AAN7YFB1"/>
<evidence type="ECO:0000256" key="3">
    <source>
        <dbReference type="ARBA" id="ARBA00022664"/>
    </source>
</evidence>
<evidence type="ECO:0000256" key="2">
    <source>
        <dbReference type="ARBA" id="ARBA00007459"/>
    </source>
</evidence>
<dbReference type="Pfam" id="PF05182">
    <property type="entry name" value="Fip1"/>
    <property type="match status" value="1"/>
</dbReference>
<evidence type="ECO:0000256" key="1">
    <source>
        <dbReference type="ARBA" id="ARBA00004123"/>
    </source>
</evidence>
<evidence type="ECO:0000313" key="7">
    <source>
        <dbReference type="EMBL" id="KAK5083612.1"/>
    </source>
</evidence>
<keyword evidence="3" id="KW-0507">mRNA processing</keyword>
<comment type="similarity">
    <text evidence="2">Belongs to the FIP1 family.</text>
</comment>
<dbReference type="InterPro" id="IPR051187">
    <property type="entry name" value="Pre-mRNA_3'-end_processing_reg"/>
</dbReference>
<sequence>MTSHDDVDDDIYPEDNDSYEPQETRMQDVDDEEEGEEIESDSDDDIKFITETKDEPKAEPGSQKNLRPGSQVNERDKARPSPSPTPAIKRELTPQANINRISTPQSDGRPGTDYAARHTSTIDPLNGNPIHPATGKPILQTDLDNDFPTESLKPWRKPGADVTDYFNYGFDEFTWASYCLKKQNMPKEIKAINQETEQMKAFMDTMPGGLGGAMPAASAQPIVPEMPSIPGMPSQVEMQQMMEMMKMQGMDPMQMDPSQMASMMMGMGAPTMQSVQQPPAGPAGYGGGHQENYSGRGRGRGRRWQ</sequence>
<organism evidence="7 8">
    <name type="scientific">Lithohypha guttulata</name>
    <dbReference type="NCBI Taxonomy" id="1690604"/>
    <lineage>
        <taxon>Eukaryota</taxon>
        <taxon>Fungi</taxon>
        <taxon>Dikarya</taxon>
        <taxon>Ascomycota</taxon>
        <taxon>Pezizomycotina</taxon>
        <taxon>Eurotiomycetes</taxon>
        <taxon>Chaetothyriomycetidae</taxon>
        <taxon>Chaetothyriales</taxon>
        <taxon>Trichomeriaceae</taxon>
        <taxon>Lithohypha</taxon>
    </lineage>
</organism>
<feature type="region of interest" description="Disordered" evidence="5">
    <location>
        <begin position="1"/>
        <end position="152"/>
    </location>
</feature>
<comment type="caution">
    <text evidence="7">The sequence shown here is derived from an EMBL/GenBank/DDBJ whole genome shotgun (WGS) entry which is preliminary data.</text>
</comment>
<protein>
    <recommendedName>
        <fullName evidence="6">Pre-mRNA polyadenylation factor Fip1 domain-containing protein</fullName>
    </recommendedName>
</protein>
<name>A0AAN7YFB1_9EURO</name>
<dbReference type="PANTHER" id="PTHR13484">
    <property type="entry name" value="FIP1-LIKE 1 PROTEIN"/>
    <property type="match status" value="1"/>
</dbReference>
<evidence type="ECO:0000256" key="4">
    <source>
        <dbReference type="ARBA" id="ARBA00023242"/>
    </source>
</evidence>
<feature type="compositionally biased region" description="Basic and acidic residues" evidence="5">
    <location>
        <begin position="45"/>
        <end position="58"/>
    </location>
</feature>
<feature type="compositionally biased region" description="Polar residues" evidence="5">
    <location>
        <begin position="94"/>
        <end position="106"/>
    </location>
</feature>
<evidence type="ECO:0000259" key="6">
    <source>
        <dbReference type="Pfam" id="PF05182"/>
    </source>
</evidence>
<feature type="compositionally biased region" description="Acidic residues" evidence="5">
    <location>
        <begin position="29"/>
        <end position="44"/>
    </location>
</feature>
<reference evidence="7 8" key="1">
    <citation type="submission" date="2023-08" db="EMBL/GenBank/DDBJ databases">
        <title>Black Yeasts Isolated from many extreme environments.</title>
        <authorList>
            <person name="Coleine C."/>
            <person name="Stajich J.E."/>
            <person name="Selbmann L."/>
        </authorList>
    </citation>
    <scope>NUCLEOTIDE SEQUENCE [LARGE SCALE GENOMIC DNA]</scope>
    <source>
        <strain evidence="7 8">CCFEE 5910</strain>
    </source>
</reference>
<keyword evidence="4" id="KW-0539">Nucleus</keyword>
<feature type="compositionally biased region" description="Polar residues" evidence="5">
    <location>
        <begin position="62"/>
        <end position="72"/>
    </location>
</feature>
<evidence type="ECO:0000313" key="8">
    <source>
        <dbReference type="Proteomes" id="UP001309876"/>
    </source>
</evidence>
<dbReference type="InterPro" id="IPR007854">
    <property type="entry name" value="Fip1_dom"/>
</dbReference>
<dbReference type="GO" id="GO:0005847">
    <property type="term" value="C:mRNA cleavage and polyadenylation specificity factor complex"/>
    <property type="evidence" value="ECO:0007669"/>
    <property type="project" value="TreeGrafter"/>
</dbReference>
<gene>
    <name evidence="7" type="ORF">LTR05_006115</name>
</gene>
<dbReference type="GO" id="GO:0006397">
    <property type="term" value="P:mRNA processing"/>
    <property type="evidence" value="ECO:0007669"/>
    <property type="project" value="UniProtKB-KW"/>
</dbReference>